<keyword evidence="1" id="KW-0547">Nucleotide-binding</keyword>
<evidence type="ECO:0000313" key="7">
    <source>
        <dbReference type="Proteomes" id="UP000589716"/>
    </source>
</evidence>
<gene>
    <name evidence="6" type="ORF">H0I39_16930</name>
</gene>
<dbReference type="Proteomes" id="UP000589716">
    <property type="component" value="Unassembled WGS sequence"/>
</dbReference>
<protein>
    <submittedName>
        <fullName evidence="6">UvrD-helicase domain-containing protein</fullName>
    </submittedName>
</protein>
<organism evidence="6 7">
    <name type="scientific">Ottowia beijingensis</name>
    <dbReference type="NCBI Taxonomy" id="1207057"/>
    <lineage>
        <taxon>Bacteria</taxon>
        <taxon>Pseudomonadati</taxon>
        <taxon>Pseudomonadota</taxon>
        <taxon>Betaproteobacteria</taxon>
        <taxon>Burkholderiales</taxon>
        <taxon>Comamonadaceae</taxon>
        <taxon>Ottowia</taxon>
    </lineage>
</organism>
<evidence type="ECO:0000256" key="1">
    <source>
        <dbReference type="ARBA" id="ARBA00022741"/>
    </source>
</evidence>
<keyword evidence="4" id="KW-0067">ATP-binding</keyword>
<dbReference type="GO" id="GO:0005524">
    <property type="term" value="F:ATP binding"/>
    <property type="evidence" value="ECO:0007669"/>
    <property type="project" value="UniProtKB-KW"/>
</dbReference>
<keyword evidence="2" id="KW-0378">Hydrolase</keyword>
<name>A0A853IX25_9BURK</name>
<evidence type="ECO:0000256" key="4">
    <source>
        <dbReference type="ARBA" id="ARBA00022840"/>
    </source>
</evidence>
<accession>A0A853IX25</accession>
<dbReference type="GO" id="GO:0016787">
    <property type="term" value="F:hydrolase activity"/>
    <property type="evidence" value="ECO:0007669"/>
    <property type="project" value="UniProtKB-KW"/>
</dbReference>
<comment type="caution">
    <text evidence="6">The sequence shown here is derived from an EMBL/GenBank/DDBJ whole genome shotgun (WGS) entry which is preliminary data.</text>
</comment>
<dbReference type="AlphaFoldDB" id="A0A853IX25"/>
<dbReference type="RefSeq" id="WP_180551260.1">
    <property type="nucleotide sequence ID" value="NZ_JACCKX010000001.1"/>
</dbReference>
<keyword evidence="7" id="KW-1185">Reference proteome</keyword>
<evidence type="ECO:0000259" key="5">
    <source>
        <dbReference type="Pfam" id="PF00580"/>
    </source>
</evidence>
<reference evidence="6 7" key="1">
    <citation type="submission" date="2020-07" db="EMBL/GenBank/DDBJ databases">
        <authorList>
            <person name="Maaloum M."/>
        </authorList>
    </citation>
    <scope>NUCLEOTIDE SEQUENCE [LARGE SCALE GENOMIC DNA]</scope>
    <source>
        <strain evidence="6 7">GCS-AN-3</strain>
    </source>
</reference>
<feature type="domain" description="UvrD-like helicase ATP-binding" evidence="5">
    <location>
        <begin position="29"/>
        <end position="375"/>
    </location>
</feature>
<evidence type="ECO:0000313" key="6">
    <source>
        <dbReference type="EMBL" id="NZA02991.1"/>
    </source>
</evidence>
<evidence type="ECO:0000256" key="3">
    <source>
        <dbReference type="ARBA" id="ARBA00022806"/>
    </source>
</evidence>
<dbReference type="Pfam" id="PF00580">
    <property type="entry name" value="UvrD-helicase"/>
    <property type="match status" value="1"/>
</dbReference>
<evidence type="ECO:0000256" key="2">
    <source>
        <dbReference type="ARBA" id="ARBA00022801"/>
    </source>
</evidence>
<proteinExistence type="predicted"/>
<dbReference type="SUPFAM" id="SSF52540">
    <property type="entry name" value="P-loop containing nucleoside triphosphate hydrolases"/>
    <property type="match status" value="1"/>
</dbReference>
<keyword evidence="3 6" id="KW-0347">Helicase</keyword>
<dbReference type="Gene3D" id="3.40.50.300">
    <property type="entry name" value="P-loop containing nucleotide triphosphate hydrolases"/>
    <property type="match status" value="1"/>
</dbReference>
<sequence length="388" mass="44898">MGKEFKQDVEWTGEMEAEAVDAVAKTLQVALPYVMTFHALAYAIVHPEESLLYNGAEGESQGLSKAFQQVIDDFLQDAEFKGRIRELMLAHFREDWDRIVAGRYDQTKEELLKYRRSLPRESIGGDYVKSYGEKVIADFLFEHDIAYKYERNHWWGEVNYRPDFTIFKTPKSGVIIEYFGLAGDPDYDEMSSDKRRYWRSKPDWDLIEFSPADFRINGVEGFIDQLRGALREQGLVFNRLSEDEIWLRVRDRAIDRFTNAAVGFVGRCRKQSLSPQDLGSLIDAYKPLSPVESMFLDLVHDLYAAYLDRLVSTGEEDFDGLLQRAASAVSSGRTRFERKTGSGDLRKICYVFVDEFQDFSDLFYRLLQSIRKENPGVQLFVLVMTGRQ</sequence>
<dbReference type="InterPro" id="IPR014016">
    <property type="entry name" value="UvrD-like_ATP-bd"/>
</dbReference>
<dbReference type="GO" id="GO:0004386">
    <property type="term" value="F:helicase activity"/>
    <property type="evidence" value="ECO:0007669"/>
    <property type="project" value="UniProtKB-KW"/>
</dbReference>
<dbReference type="EMBL" id="JACCKX010000001">
    <property type="protein sequence ID" value="NZA02991.1"/>
    <property type="molecule type" value="Genomic_DNA"/>
</dbReference>
<dbReference type="InterPro" id="IPR027417">
    <property type="entry name" value="P-loop_NTPase"/>
</dbReference>